<accession>A0A0G0VS70</accession>
<dbReference type="InterPro" id="IPR036390">
    <property type="entry name" value="WH_DNA-bd_sf"/>
</dbReference>
<dbReference type="InterPro" id="IPR036388">
    <property type="entry name" value="WH-like_DNA-bd_sf"/>
</dbReference>
<dbReference type="InterPro" id="IPR051797">
    <property type="entry name" value="TrmB-like"/>
</dbReference>
<feature type="domain" description="Transcription regulator TrmB N-terminal" evidence="1">
    <location>
        <begin position="16"/>
        <end position="84"/>
    </location>
</feature>
<dbReference type="Proteomes" id="UP000034236">
    <property type="component" value="Unassembled WGS sequence"/>
</dbReference>
<dbReference type="EMBL" id="LCBE01000017">
    <property type="protein sequence ID" value="KKS03730.1"/>
    <property type="molecule type" value="Genomic_DNA"/>
</dbReference>
<dbReference type="PANTHER" id="PTHR34293">
    <property type="entry name" value="HTH-TYPE TRANSCRIPTIONAL REGULATOR TRMBL2"/>
    <property type="match status" value="1"/>
</dbReference>
<dbReference type="Gene3D" id="1.10.10.10">
    <property type="entry name" value="Winged helix-like DNA-binding domain superfamily/Winged helix DNA-binding domain"/>
    <property type="match status" value="1"/>
</dbReference>
<evidence type="ECO:0000259" key="1">
    <source>
        <dbReference type="Pfam" id="PF01978"/>
    </source>
</evidence>
<organism evidence="2 3">
    <name type="scientific">Candidatus Nomurabacteria bacterium GW2011_GWA2_41_25</name>
    <dbReference type="NCBI Taxonomy" id="1618736"/>
    <lineage>
        <taxon>Bacteria</taxon>
        <taxon>Candidatus Nomuraibacteriota</taxon>
    </lineage>
</organism>
<sequence length="264" mass="30220">MIRTQKPEHLHLEQTLTEIGLSSKEAGVYIALLLLGHGTVSQISRRAGINRTTGYDILDSLLAKGLVSISGKEPKQEYTAESPENLNKFISEDIKRKNDVLKKTEELIPELKSIHNIKDRPRVFFYEGREGLEKVYEDTLTSTEPIRAYANVAYMDAGLPGYFPDYFKRRTKKGIFIRGIGPRTEDNLNLAKRNVEEMRETALVPKDKYDFVPEINIYDNKVMIASWREQLGIIIESTEIAEAMKVIYELAWAEAKRLDNTRPL</sequence>
<dbReference type="Pfam" id="PF01978">
    <property type="entry name" value="TrmB"/>
    <property type="match status" value="1"/>
</dbReference>
<dbReference type="PANTHER" id="PTHR34293:SF1">
    <property type="entry name" value="HTH-TYPE TRANSCRIPTIONAL REGULATOR TRMBL2"/>
    <property type="match status" value="1"/>
</dbReference>
<reference evidence="2 3" key="1">
    <citation type="journal article" date="2015" name="Nature">
        <title>rRNA introns, odd ribosomes, and small enigmatic genomes across a large radiation of phyla.</title>
        <authorList>
            <person name="Brown C.T."/>
            <person name="Hug L.A."/>
            <person name="Thomas B.C."/>
            <person name="Sharon I."/>
            <person name="Castelle C.J."/>
            <person name="Singh A."/>
            <person name="Wilkins M.J."/>
            <person name="Williams K.H."/>
            <person name="Banfield J.F."/>
        </authorList>
    </citation>
    <scope>NUCLEOTIDE SEQUENCE [LARGE SCALE GENOMIC DNA]</scope>
</reference>
<evidence type="ECO:0000313" key="3">
    <source>
        <dbReference type="Proteomes" id="UP000034236"/>
    </source>
</evidence>
<gene>
    <name evidence="2" type="ORF">UU58_C0017G0007</name>
</gene>
<evidence type="ECO:0000313" key="2">
    <source>
        <dbReference type="EMBL" id="KKS03730.1"/>
    </source>
</evidence>
<protein>
    <submittedName>
        <fullName evidence="2">Transcriptional regulator, TrmB</fullName>
    </submittedName>
</protein>
<name>A0A0G0VS70_9BACT</name>
<comment type="caution">
    <text evidence="2">The sequence shown here is derived from an EMBL/GenBank/DDBJ whole genome shotgun (WGS) entry which is preliminary data.</text>
</comment>
<proteinExistence type="predicted"/>
<dbReference type="InterPro" id="IPR002831">
    <property type="entry name" value="Tscrpt_reg_TrmB_N"/>
</dbReference>
<dbReference type="SUPFAM" id="SSF46785">
    <property type="entry name" value="Winged helix' DNA-binding domain"/>
    <property type="match status" value="1"/>
</dbReference>
<dbReference type="AlphaFoldDB" id="A0A0G0VS70"/>